<dbReference type="InterPro" id="IPR036397">
    <property type="entry name" value="RNaseH_sf"/>
</dbReference>
<dbReference type="PROSITE" id="PS50879">
    <property type="entry name" value="RNASE_H_1"/>
    <property type="match status" value="1"/>
</dbReference>
<dbReference type="Gene3D" id="3.30.70.270">
    <property type="match status" value="2"/>
</dbReference>
<dbReference type="SUPFAM" id="SSF53098">
    <property type="entry name" value="Ribonuclease H-like"/>
    <property type="match status" value="2"/>
</dbReference>
<dbReference type="InterPro" id="IPR043502">
    <property type="entry name" value="DNA/RNA_pol_sf"/>
</dbReference>
<dbReference type="Pfam" id="PF00665">
    <property type="entry name" value="rve"/>
    <property type="match status" value="1"/>
</dbReference>
<feature type="domain" description="Reverse transcriptase" evidence="12">
    <location>
        <begin position="1"/>
        <end position="94"/>
    </location>
</feature>
<dbReference type="Gene3D" id="3.30.420.10">
    <property type="entry name" value="Ribonuclease H-like superfamily/Ribonuclease H"/>
    <property type="match status" value="2"/>
</dbReference>
<protein>
    <submittedName>
        <fullName evidence="15">POK19 protein</fullName>
    </submittedName>
</protein>
<dbReference type="InterPro" id="IPR001584">
    <property type="entry name" value="Integrase_cat-core"/>
</dbReference>
<feature type="domain" description="Integrase-type" evidence="11">
    <location>
        <begin position="439"/>
        <end position="480"/>
    </location>
</feature>
<keyword evidence="9" id="KW-0238">DNA-binding</keyword>
<dbReference type="InterPro" id="IPR017856">
    <property type="entry name" value="Integrase-like_N"/>
</dbReference>
<evidence type="ECO:0000256" key="8">
    <source>
        <dbReference type="ARBA" id="ARBA00022918"/>
    </source>
</evidence>
<keyword evidence="7" id="KW-0378">Hydrolase</keyword>
<evidence type="ECO:0000256" key="3">
    <source>
        <dbReference type="ARBA" id="ARBA00022695"/>
    </source>
</evidence>
<dbReference type="AlphaFoldDB" id="A0A7K5PMA8"/>
<accession>A0A7K5PMA8</accession>
<evidence type="ECO:0000256" key="5">
    <source>
        <dbReference type="ARBA" id="ARBA00022723"/>
    </source>
</evidence>
<evidence type="ECO:0000256" key="6">
    <source>
        <dbReference type="ARBA" id="ARBA00022759"/>
    </source>
</evidence>
<dbReference type="GO" id="GO:0003964">
    <property type="term" value="F:RNA-directed DNA polymerase activity"/>
    <property type="evidence" value="ECO:0007669"/>
    <property type="project" value="UniProtKB-KW"/>
</dbReference>
<dbReference type="PROSITE" id="PS50876">
    <property type="entry name" value="ZF_INTEGRASE"/>
    <property type="match status" value="1"/>
</dbReference>
<dbReference type="SUPFAM" id="SSF56672">
    <property type="entry name" value="DNA/RNA polymerases"/>
    <property type="match status" value="1"/>
</dbReference>
<evidence type="ECO:0000259" key="13">
    <source>
        <dbReference type="PROSITE" id="PS50879"/>
    </source>
</evidence>
<evidence type="ECO:0000313" key="15">
    <source>
        <dbReference type="EMBL" id="NWT56216.1"/>
    </source>
</evidence>
<dbReference type="GO" id="GO:0008270">
    <property type="term" value="F:zinc ion binding"/>
    <property type="evidence" value="ECO:0007669"/>
    <property type="project" value="UniProtKB-KW"/>
</dbReference>
<dbReference type="InterPro" id="IPR043128">
    <property type="entry name" value="Rev_trsase/Diguanyl_cyclase"/>
</dbReference>
<comment type="caution">
    <text evidence="15">The sequence shown here is derived from an EMBL/GenBank/DDBJ whole genome shotgun (WGS) entry which is preliminary data.</text>
</comment>
<feature type="domain" description="RNase H type-1" evidence="13">
    <location>
        <begin position="299"/>
        <end position="434"/>
    </location>
</feature>
<keyword evidence="2" id="KW-0808">Transferase</keyword>
<dbReference type="Pfam" id="PF06817">
    <property type="entry name" value="RVT_thumb"/>
    <property type="match status" value="1"/>
</dbReference>
<organism evidence="15 16">
    <name type="scientific">Erythrocercus mccallii</name>
    <dbReference type="NCBI Taxonomy" id="107208"/>
    <lineage>
        <taxon>Eukaryota</taxon>
        <taxon>Metazoa</taxon>
        <taxon>Chordata</taxon>
        <taxon>Craniata</taxon>
        <taxon>Vertebrata</taxon>
        <taxon>Euteleostomi</taxon>
        <taxon>Archelosauria</taxon>
        <taxon>Archosauria</taxon>
        <taxon>Dinosauria</taxon>
        <taxon>Saurischia</taxon>
        <taxon>Theropoda</taxon>
        <taxon>Coelurosauria</taxon>
        <taxon>Aves</taxon>
        <taxon>Neognathae</taxon>
        <taxon>Neoaves</taxon>
        <taxon>Telluraves</taxon>
        <taxon>Australaves</taxon>
        <taxon>Passeriformes</taxon>
        <taxon>Corvoidea</taxon>
        <taxon>Dicruridae</taxon>
        <taxon>Erythrocercus</taxon>
    </lineage>
</organism>
<dbReference type="InterPro" id="IPR003308">
    <property type="entry name" value="Integrase_Zn-bd_dom_N"/>
</dbReference>
<dbReference type="PROSITE" id="PS50994">
    <property type="entry name" value="INTEGRASE"/>
    <property type="match status" value="1"/>
</dbReference>
<keyword evidence="4" id="KW-0540">Nuclease</keyword>
<evidence type="ECO:0000256" key="2">
    <source>
        <dbReference type="ARBA" id="ARBA00022679"/>
    </source>
</evidence>
<evidence type="ECO:0000259" key="14">
    <source>
        <dbReference type="PROSITE" id="PS50994"/>
    </source>
</evidence>
<evidence type="ECO:0000259" key="11">
    <source>
        <dbReference type="PROSITE" id="PS50876"/>
    </source>
</evidence>
<keyword evidence="8" id="KW-0695">RNA-directed DNA polymerase</keyword>
<evidence type="ECO:0000259" key="12">
    <source>
        <dbReference type="PROSITE" id="PS50878"/>
    </source>
</evidence>
<dbReference type="GO" id="GO:0015074">
    <property type="term" value="P:DNA integration"/>
    <property type="evidence" value="ECO:0007669"/>
    <property type="project" value="InterPro"/>
</dbReference>
<keyword evidence="6" id="KW-0255">Endonuclease</keyword>
<dbReference type="Gene3D" id="1.10.10.200">
    <property type="match status" value="1"/>
</dbReference>
<dbReference type="SUPFAM" id="SSF46919">
    <property type="entry name" value="N-terminal Zn binding domain of HIV integrase"/>
    <property type="match status" value="1"/>
</dbReference>
<evidence type="ECO:0000313" key="16">
    <source>
        <dbReference type="Proteomes" id="UP000532437"/>
    </source>
</evidence>
<gene>
    <name evidence="15" type="primary">Ervk19</name>
    <name evidence="15" type="ORF">ERYMCC_R13467</name>
</gene>
<reference evidence="15 16" key="1">
    <citation type="submission" date="2019-09" db="EMBL/GenBank/DDBJ databases">
        <title>Bird 10,000 Genomes (B10K) Project - Family phase.</title>
        <authorList>
            <person name="Zhang G."/>
        </authorList>
    </citation>
    <scope>NUCLEOTIDE SEQUENCE [LARGE SCALE GENOMIC DNA]</scope>
    <source>
        <strain evidence="15">B10K-DU-002-60</strain>
        <tissue evidence="15">Muscle</tissue>
    </source>
</reference>
<dbReference type="GO" id="GO:0003677">
    <property type="term" value="F:DNA binding"/>
    <property type="evidence" value="ECO:0007669"/>
    <property type="project" value="UniProtKB-KW"/>
</dbReference>
<dbReference type="PANTHER" id="PTHR41694:SF3">
    <property type="entry name" value="RNA-DIRECTED DNA POLYMERASE-RELATED"/>
    <property type="match status" value="1"/>
</dbReference>
<dbReference type="Proteomes" id="UP000532437">
    <property type="component" value="Unassembled WGS sequence"/>
</dbReference>
<comment type="similarity">
    <text evidence="1">Belongs to the beta type-B retroviral polymerase family. HERV class-II K(HML-2) pol subfamily.</text>
</comment>
<feature type="non-terminal residue" evidence="15">
    <location>
        <position position="1"/>
    </location>
</feature>
<name>A0A7K5PMA8_9CORV</name>
<dbReference type="GO" id="GO:0004523">
    <property type="term" value="F:RNA-DNA hybrid ribonuclease activity"/>
    <property type="evidence" value="ECO:0007669"/>
    <property type="project" value="InterPro"/>
</dbReference>
<dbReference type="GO" id="GO:0035613">
    <property type="term" value="F:RNA stem-loop binding"/>
    <property type="evidence" value="ECO:0007669"/>
    <property type="project" value="TreeGrafter"/>
</dbReference>
<dbReference type="EMBL" id="VZRG01001351">
    <property type="protein sequence ID" value="NWT56216.1"/>
    <property type="molecule type" value="Genomic_DNA"/>
</dbReference>
<evidence type="ECO:0000256" key="7">
    <source>
        <dbReference type="ARBA" id="ARBA00022801"/>
    </source>
</evidence>
<evidence type="ECO:0000256" key="4">
    <source>
        <dbReference type="ARBA" id="ARBA00022722"/>
    </source>
</evidence>
<dbReference type="InterPro" id="IPR010661">
    <property type="entry name" value="RVT_thumb"/>
</dbReference>
<dbReference type="Pfam" id="PF00075">
    <property type="entry name" value="RNase_H"/>
    <property type="match status" value="1"/>
</dbReference>
<dbReference type="InterPro" id="IPR012337">
    <property type="entry name" value="RNaseH-like_sf"/>
</dbReference>
<evidence type="ECO:0000256" key="9">
    <source>
        <dbReference type="ARBA" id="ARBA00023125"/>
    </source>
</evidence>
<dbReference type="PANTHER" id="PTHR41694">
    <property type="entry name" value="ENDOGENOUS RETROVIRUS GROUP K MEMBER POL PROTEIN"/>
    <property type="match status" value="1"/>
</dbReference>
<feature type="domain" description="Integrase catalytic" evidence="14">
    <location>
        <begin position="489"/>
        <end position="611"/>
    </location>
</feature>
<sequence>PRKRYHWQVLPQGMKNSPMICQRYIASLLSPVCAAMPEVVIHHYMDDVLVCVEKEDLLKHSLDLMVKALTAAGFKLQESKIQRMPPWKYLGLEISWRTIVPQKFAIKTKIETLADVHQLCGALTWVRPWLGLSTKDLAPLFSLLKGAEELSSPRTLTPEARAALEKVQDLMVSRQAHRCVSGLPFRFIILGDLPYLHGIIFQWVLKEIDTHTDRGKRDPLMIIEDLAGCDFECIHIGIRMKLGQISKATLDHLLQTNEALQFALYSYPGKISLTRPAHKLFNQDAQFVWNLDEVQSKKSLKALTVFTDASGGPKKSILTWKDPKTLQWESEVLEIEGSPQVAELAAVVRAFERFPEPLNIVTDSAYVAGVVSHAENAILQEVSNELLFDLLAELVKLISQRKQPYYVMHTRSHTDLPGFIANRRADVLAAPVVISPLPDIFEWAQISHHLHHQNVPGLVKRFHLTRDQAKAIVASCPQCSQHAVPTIASGVNPQGLASCELWQCDVTHFSPFGRMKYIHVSVDTFSGAVFASAHTGETTLDAIWHPVLAFATLGIPREIKTDNGPAYTSKEFRAFLQQWGLEHKTLIPHSPTGQAVVERTHCDLKRVLNQQ</sequence>
<evidence type="ECO:0000256" key="10">
    <source>
        <dbReference type="PROSITE-ProRule" id="PRU00450"/>
    </source>
</evidence>
<keyword evidence="16" id="KW-1185">Reference proteome</keyword>
<dbReference type="InterPro" id="IPR000477">
    <property type="entry name" value="RT_dom"/>
</dbReference>
<keyword evidence="5" id="KW-0479">Metal-binding</keyword>
<keyword evidence="3" id="KW-0548">Nucleotidyltransferase</keyword>
<dbReference type="Pfam" id="PF00078">
    <property type="entry name" value="RVT_1"/>
    <property type="match status" value="1"/>
</dbReference>
<proteinExistence type="inferred from homology"/>
<dbReference type="Pfam" id="PF02022">
    <property type="entry name" value="Integrase_Zn"/>
    <property type="match status" value="1"/>
</dbReference>
<dbReference type="InterPro" id="IPR002156">
    <property type="entry name" value="RNaseH_domain"/>
</dbReference>
<evidence type="ECO:0000256" key="1">
    <source>
        <dbReference type="ARBA" id="ARBA00010879"/>
    </source>
</evidence>
<feature type="non-terminal residue" evidence="15">
    <location>
        <position position="611"/>
    </location>
</feature>
<dbReference type="PROSITE" id="PS50878">
    <property type="entry name" value="RT_POL"/>
    <property type="match status" value="1"/>
</dbReference>
<keyword evidence="10" id="KW-0863">Zinc-finger</keyword>
<keyword evidence="10" id="KW-0862">Zinc</keyword>